<feature type="chain" id="PRO_5020807515" evidence="1">
    <location>
        <begin position="33"/>
        <end position="155"/>
    </location>
</feature>
<feature type="signal peptide" evidence="1">
    <location>
        <begin position="1"/>
        <end position="32"/>
    </location>
</feature>
<name>A0A4T0VND2_9PEZI</name>
<organism evidence="2 3">
    <name type="scientific">Colletotrichum higginsianum</name>
    <dbReference type="NCBI Taxonomy" id="80884"/>
    <lineage>
        <taxon>Eukaryota</taxon>
        <taxon>Fungi</taxon>
        <taxon>Dikarya</taxon>
        <taxon>Ascomycota</taxon>
        <taxon>Pezizomycotina</taxon>
        <taxon>Sordariomycetes</taxon>
        <taxon>Hypocreomycetidae</taxon>
        <taxon>Glomerellales</taxon>
        <taxon>Glomerellaceae</taxon>
        <taxon>Colletotrichum</taxon>
        <taxon>Colletotrichum destructivum species complex</taxon>
    </lineage>
</organism>
<gene>
    <name evidence="2" type="ORF">CH35J_009706</name>
</gene>
<sequence length="155" mass="17582">MNGPALLPQHISHRLWFSLFIQLSLELILTLSRHNPNTSLSSNTDEEPEHLPYPATKLIIAQYWHCSRDPPFWGYLIVGTFYDQHNNIVWSTEIFAFQPDPRRRQDTPSVASSEPDVAPTVQEIKHTLQDTHITIILTASISGTRRSQDPSPATG</sequence>
<dbReference type="AlphaFoldDB" id="A0A4T0VND2"/>
<protein>
    <submittedName>
        <fullName evidence="2">Uncharacterized protein</fullName>
    </submittedName>
</protein>
<comment type="caution">
    <text evidence="2">The sequence shown here is derived from an EMBL/GenBank/DDBJ whole genome shotgun (WGS) entry which is preliminary data.</text>
</comment>
<dbReference type="OrthoDB" id="4851317at2759"/>
<reference evidence="2 3" key="1">
    <citation type="journal article" date="2019" name="Genome Biol. Evol.">
        <title>Genomic Plasticity Mediated by Transposable Elements in the Plant Pathogenic Fungus Colletotrichum higginsianum.</title>
        <authorList>
            <person name="Tsushima A."/>
            <person name="Gan P."/>
            <person name="Kumakura N."/>
            <person name="Narusaka M."/>
            <person name="Takano Y."/>
            <person name="Narusaka Y."/>
            <person name="Shirasu K."/>
        </authorList>
    </citation>
    <scope>NUCLEOTIDE SEQUENCE [LARGE SCALE GENOMIC DNA]</scope>
    <source>
        <strain evidence="2 3">MAFF305635-RFP</strain>
    </source>
</reference>
<accession>A0A4T0VND2</accession>
<dbReference type="Proteomes" id="UP000305883">
    <property type="component" value="Unassembled WGS sequence"/>
</dbReference>
<dbReference type="EMBL" id="MWPZ01000007">
    <property type="protein sequence ID" value="TIC93832.1"/>
    <property type="molecule type" value="Genomic_DNA"/>
</dbReference>
<proteinExistence type="predicted"/>
<evidence type="ECO:0000256" key="1">
    <source>
        <dbReference type="SAM" id="SignalP"/>
    </source>
</evidence>
<keyword evidence="1" id="KW-0732">Signal</keyword>
<evidence type="ECO:0000313" key="3">
    <source>
        <dbReference type="Proteomes" id="UP000305883"/>
    </source>
</evidence>
<evidence type="ECO:0000313" key="2">
    <source>
        <dbReference type="EMBL" id="TIC93832.1"/>
    </source>
</evidence>